<organism evidence="1 2">
    <name type="scientific">Tuber borchii</name>
    <name type="common">White truffle</name>
    <dbReference type="NCBI Taxonomy" id="42251"/>
    <lineage>
        <taxon>Eukaryota</taxon>
        <taxon>Fungi</taxon>
        <taxon>Dikarya</taxon>
        <taxon>Ascomycota</taxon>
        <taxon>Pezizomycotina</taxon>
        <taxon>Pezizomycetes</taxon>
        <taxon>Pezizales</taxon>
        <taxon>Tuberaceae</taxon>
        <taxon>Tuber</taxon>
    </lineage>
</organism>
<dbReference type="STRING" id="42251.A0A2T6ZHR0"/>
<dbReference type="Proteomes" id="UP000244722">
    <property type="component" value="Unassembled WGS sequence"/>
</dbReference>
<evidence type="ECO:0000313" key="1">
    <source>
        <dbReference type="EMBL" id="PUU75030.1"/>
    </source>
</evidence>
<dbReference type="InterPro" id="IPR036388">
    <property type="entry name" value="WH-like_DNA-bd_sf"/>
</dbReference>
<dbReference type="SUPFAM" id="SSF46689">
    <property type="entry name" value="Homeodomain-like"/>
    <property type="match status" value="1"/>
</dbReference>
<dbReference type="EMBL" id="NESQ01000255">
    <property type="protein sequence ID" value="PUU75030.1"/>
    <property type="molecule type" value="Genomic_DNA"/>
</dbReference>
<proteinExistence type="predicted"/>
<reference evidence="1 2" key="1">
    <citation type="submission" date="2017-04" db="EMBL/GenBank/DDBJ databases">
        <title>Draft genome sequence of Tuber borchii Vittad., a whitish edible truffle.</title>
        <authorList>
            <consortium name="DOE Joint Genome Institute"/>
            <person name="Murat C."/>
            <person name="Kuo A."/>
            <person name="Barry K.W."/>
            <person name="Clum A."/>
            <person name="Dockter R.B."/>
            <person name="Fauchery L."/>
            <person name="Iotti M."/>
            <person name="Kohler A."/>
            <person name="Labutti K."/>
            <person name="Lindquist E.A."/>
            <person name="Lipzen A."/>
            <person name="Ohm R.A."/>
            <person name="Wang M."/>
            <person name="Grigoriev I.V."/>
            <person name="Zambonelli A."/>
            <person name="Martin F.M."/>
        </authorList>
    </citation>
    <scope>NUCLEOTIDE SEQUENCE [LARGE SCALE GENOMIC DNA]</scope>
    <source>
        <strain evidence="1 2">Tbo3840</strain>
    </source>
</reference>
<protein>
    <recommendedName>
        <fullName evidence="3">Homeodomain-like protein</fullName>
    </recommendedName>
</protein>
<comment type="caution">
    <text evidence="1">The sequence shown here is derived from an EMBL/GenBank/DDBJ whole genome shotgun (WGS) entry which is preliminary data.</text>
</comment>
<dbReference type="OrthoDB" id="5420377at2759"/>
<keyword evidence="2" id="KW-1185">Reference proteome</keyword>
<dbReference type="Gene3D" id="1.10.10.10">
    <property type="entry name" value="Winged helix-like DNA-binding domain superfamily/Winged helix DNA-binding domain"/>
    <property type="match status" value="1"/>
</dbReference>
<dbReference type="InterPro" id="IPR009057">
    <property type="entry name" value="Homeodomain-like_sf"/>
</dbReference>
<sequence length="120" mass="13614">MKNSLKLVIPATNSAQTMKTRESTRKERISLIEKHASGLSYRQISEDLGISKATAWRIVNHWQNETRVNDKPRSGRPRKLSARDECHLRLMVAREPNATLSDLAEDLGVNVSKRTVGDYL</sequence>
<dbReference type="AlphaFoldDB" id="A0A2T6ZHR0"/>
<name>A0A2T6ZHR0_TUBBO</name>
<accession>A0A2T6ZHR0</accession>
<evidence type="ECO:0008006" key="3">
    <source>
        <dbReference type="Google" id="ProtNLM"/>
    </source>
</evidence>
<gene>
    <name evidence="1" type="ORF">B9Z19DRAFT_1155415</name>
</gene>
<dbReference type="Pfam" id="PF13384">
    <property type="entry name" value="HTH_23"/>
    <property type="match status" value="1"/>
</dbReference>
<evidence type="ECO:0000313" key="2">
    <source>
        <dbReference type="Proteomes" id="UP000244722"/>
    </source>
</evidence>